<evidence type="ECO:0000313" key="4">
    <source>
        <dbReference type="Proteomes" id="UP000182248"/>
    </source>
</evidence>
<dbReference type="OrthoDB" id="9803764at2"/>
<dbReference type="PANTHER" id="PTHR43280:SF2">
    <property type="entry name" value="HTH-TYPE TRANSCRIPTIONAL REGULATOR EXSA"/>
    <property type="match status" value="1"/>
</dbReference>
<feature type="domain" description="HTH araC/xylS-type" evidence="2">
    <location>
        <begin position="252"/>
        <end position="346"/>
    </location>
</feature>
<dbReference type="PROSITE" id="PS01124">
    <property type="entry name" value="HTH_ARAC_FAMILY_2"/>
    <property type="match status" value="1"/>
</dbReference>
<gene>
    <name evidence="3" type="ORF">SAMN02927921_04083</name>
</gene>
<organism evidence="3 4">
    <name type="scientific">Sinomicrobium oceani</name>
    <dbReference type="NCBI Taxonomy" id="1150368"/>
    <lineage>
        <taxon>Bacteria</taxon>
        <taxon>Pseudomonadati</taxon>
        <taxon>Bacteroidota</taxon>
        <taxon>Flavobacteriia</taxon>
        <taxon>Flavobacteriales</taxon>
        <taxon>Flavobacteriaceae</taxon>
        <taxon>Sinomicrobium</taxon>
    </lineage>
</organism>
<name>A0A1K1RVK1_9FLAO</name>
<evidence type="ECO:0000313" key="3">
    <source>
        <dbReference type="EMBL" id="SFW76179.1"/>
    </source>
</evidence>
<dbReference type="GO" id="GO:0043565">
    <property type="term" value="F:sequence-specific DNA binding"/>
    <property type="evidence" value="ECO:0007669"/>
    <property type="project" value="InterPro"/>
</dbReference>
<evidence type="ECO:0000259" key="2">
    <source>
        <dbReference type="PROSITE" id="PS01124"/>
    </source>
</evidence>
<evidence type="ECO:0000256" key="1">
    <source>
        <dbReference type="ARBA" id="ARBA00023125"/>
    </source>
</evidence>
<dbReference type="SMART" id="SM00342">
    <property type="entry name" value="HTH_ARAC"/>
    <property type="match status" value="1"/>
</dbReference>
<proteinExistence type="predicted"/>
<dbReference type="Gene3D" id="1.10.10.60">
    <property type="entry name" value="Homeodomain-like"/>
    <property type="match status" value="1"/>
</dbReference>
<dbReference type="Pfam" id="PF12833">
    <property type="entry name" value="HTH_18"/>
    <property type="match status" value="1"/>
</dbReference>
<dbReference type="Proteomes" id="UP000182248">
    <property type="component" value="Unassembled WGS sequence"/>
</dbReference>
<protein>
    <submittedName>
        <fullName evidence="3">Helix-turn-helix domain-containing protein</fullName>
    </submittedName>
</protein>
<dbReference type="PANTHER" id="PTHR43280">
    <property type="entry name" value="ARAC-FAMILY TRANSCRIPTIONAL REGULATOR"/>
    <property type="match status" value="1"/>
</dbReference>
<dbReference type="AlphaFoldDB" id="A0A1K1RVK1"/>
<keyword evidence="1" id="KW-0238">DNA-binding</keyword>
<accession>A0A1K1RVK1</accession>
<dbReference type="InterPro" id="IPR018060">
    <property type="entry name" value="HTH_AraC"/>
</dbReference>
<dbReference type="GO" id="GO:0003700">
    <property type="term" value="F:DNA-binding transcription factor activity"/>
    <property type="evidence" value="ECO:0007669"/>
    <property type="project" value="InterPro"/>
</dbReference>
<dbReference type="EMBL" id="FPJE01000037">
    <property type="protein sequence ID" value="SFW76179.1"/>
    <property type="molecule type" value="Genomic_DNA"/>
</dbReference>
<keyword evidence="4" id="KW-1185">Reference proteome</keyword>
<sequence>MNAWPDIPGLCVNQLTIAPVITKQPLNPNAMTTPYDLIFEPQELVSAGPVERLPGWCRFVIAFAKQRHYYRLQDMEIVSQHMPYAPFDINLTELKVSKSTPVRFNIRKRALFLFFIVQGGYFLSTGNDIPMTRINSNTFFMLYYDPGRYVAHMDKGLHSIVLVKTDPEWIDRSCTGLHHIRQLLEGFRESNMPYDILYPSRMDRKVHRWLYKLYHYSGDNFGVLEGNIRKYISHILGHYDAILKNNPYDLAYRVKSYLDDHYRDRELNMTLLASHFCATKRTLRNNFKQEYTMTPHQYYSRLRVTHGLALMQQYHYTTRQVYDKIGYGDESSFRYALKQFRKNKEQ</sequence>
<reference evidence="3 4" key="1">
    <citation type="submission" date="2016-11" db="EMBL/GenBank/DDBJ databases">
        <authorList>
            <person name="Jaros S."/>
            <person name="Januszkiewicz K."/>
            <person name="Wedrychowicz H."/>
        </authorList>
    </citation>
    <scope>NUCLEOTIDE SEQUENCE [LARGE SCALE GENOMIC DNA]</scope>
    <source>
        <strain evidence="3 4">CGMCC 1.12145</strain>
    </source>
</reference>
<dbReference type="RefSeq" id="WP_083565012.1">
    <property type="nucleotide sequence ID" value="NZ_FPJE01000037.1"/>
</dbReference>
<dbReference type="STRING" id="1150368.SAMN02927921_04083"/>